<evidence type="ECO:0000256" key="1">
    <source>
        <dbReference type="ARBA" id="ARBA00004141"/>
    </source>
</evidence>
<comment type="caution">
    <text evidence="6">The sequence shown here is derived from an EMBL/GenBank/DDBJ whole genome shotgun (WGS) entry which is preliminary data.</text>
</comment>
<comment type="subcellular location">
    <subcellularLocation>
        <location evidence="1">Membrane</location>
        <topology evidence="1">Multi-pass membrane protein</topology>
    </subcellularLocation>
</comment>
<sequence>MLYTTRWGLRLWLPVFVNRTAVSINGQESFLFIASGFEAVGIAASAVAIGLSVFALSKASMFNKNILLLSAVQLVDFLFYIISRIIFLHFTLFCSRVENSEMEDLLISTALYLKTYSICSSTMVLSCLVVERFLATIYRTTYEKSKSLRIGCTIVLLKALLSLAFSCYSLFARFRLYRLWIVMVVLNAAMFGVRRLPFIAICLWCIIIQRLFHYSWESDVFSHK</sequence>
<dbReference type="EMBL" id="JARK01000264">
    <property type="protein sequence ID" value="EYC39295.1"/>
    <property type="molecule type" value="Genomic_DNA"/>
</dbReference>
<feature type="transmembrane region" description="Helical" evidence="5">
    <location>
        <begin position="150"/>
        <end position="171"/>
    </location>
</feature>
<keyword evidence="3 5" id="KW-1133">Transmembrane helix</keyword>
<dbReference type="Pfam" id="PF10292">
    <property type="entry name" value="7TM_GPCR_Srab"/>
    <property type="match status" value="1"/>
</dbReference>
<protein>
    <submittedName>
        <fullName evidence="6">Uncharacterized protein</fullName>
    </submittedName>
</protein>
<feature type="transmembrane region" description="Helical" evidence="5">
    <location>
        <begin position="30"/>
        <end position="54"/>
    </location>
</feature>
<organism evidence="6 7">
    <name type="scientific">Ancylostoma ceylanicum</name>
    <dbReference type="NCBI Taxonomy" id="53326"/>
    <lineage>
        <taxon>Eukaryota</taxon>
        <taxon>Metazoa</taxon>
        <taxon>Ecdysozoa</taxon>
        <taxon>Nematoda</taxon>
        <taxon>Chromadorea</taxon>
        <taxon>Rhabditida</taxon>
        <taxon>Rhabditina</taxon>
        <taxon>Rhabditomorpha</taxon>
        <taxon>Strongyloidea</taxon>
        <taxon>Ancylostomatidae</taxon>
        <taxon>Ancylostomatinae</taxon>
        <taxon>Ancylostoma</taxon>
    </lineage>
</organism>
<evidence type="ECO:0000256" key="4">
    <source>
        <dbReference type="ARBA" id="ARBA00023136"/>
    </source>
</evidence>
<evidence type="ECO:0000313" key="7">
    <source>
        <dbReference type="Proteomes" id="UP000024635"/>
    </source>
</evidence>
<evidence type="ECO:0000313" key="6">
    <source>
        <dbReference type="EMBL" id="EYC39295.1"/>
    </source>
</evidence>
<dbReference type="InterPro" id="IPR019408">
    <property type="entry name" value="7TM_GPCR_serpentine_rcpt_Srab"/>
</dbReference>
<evidence type="ECO:0000256" key="5">
    <source>
        <dbReference type="SAM" id="Phobius"/>
    </source>
</evidence>
<dbReference type="GO" id="GO:0016020">
    <property type="term" value="C:membrane"/>
    <property type="evidence" value="ECO:0007669"/>
    <property type="project" value="UniProtKB-SubCell"/>
</dbReference>
<keyword evidence="4 5" id="KW-0472">Membrane</keyword>
<dbReference type="AlphaFoldDB" id="A0A016WI24"/>
<gene>
    <name evidence="6" type="primary">Acey_s0664.g1318</name>
    <name evidence="6" type="ORF">Y032_0664g1318</name>
</gene>
<keyword evidence="7" id="KW-1185">Reference proteome</keyword>
<keyword evidence="2 5" id="KW-0812">Transmembrane</keyword>
<feature type="transmembrane region" description="Helical" evidence="5">
    <location>
        <begin position="177"/>
        <end position="193"/>
    </location>
</feature>
<name>A0A016WI24_9BILA</name>
<dbReference type="Proteomes" id="UP000024635">
    <property type="component" value="Unassembled WGS sequence"/>
</dbReference>
<reference evidence="7" key="1">
    <citation type="journal article" date="2015" name="Nat. Genet.">
        <title>The genome and transcriptome of the zoonotic hookworm Ancylostoma ceylanicum identify infection-specific gene families.</title>
        <authorList>
            <person name="Schwarz E.M."/>
            <person name="Hu Y."/>
            <person name="Antoshechkin I."/>
            <person name="Miller M.M."/>
            <person name="Sternberg P.W."/>
            <person name="Aroian R.V."/>
        </authorList>
    </citation>
    <scope>NUCLEOTIDE SEQUENCE</scope>
    <source>
        <strain evidence="7">HY135</strain>
    </source>
</reference>
<evidence type="ECO:0000256" key="2">
    <source>
        <dbReference type="ARBA" id="ARBA00022692"/>
    </source>
</evidence>
<feature type="transmembrane region" description="Helical" evidence="5">
    <location>
        <begin position="110"/>
        <end position="130"/>
    </location>
</feature>
<feature type="transmembrane region" description="Helical" evidence="5">
    <location>
        <begin position="66"/>
        <end position="90"/>
    </location>
</feature>
<proteinExistence type="predicted"/>
<accession>A0A016WI24</accession>
<evidence type="ECO:0000256" key="3">
    <source>
        <dbReference type="ARBA" id="ARBA00022989"/>
    </source>
</evidence>